<accession>A0ACC0JX65</accession>
<keyword evidence="2" id="KW-1185">Reference proteome</keyword>
<comment type="caution">
    <text evidence="1">The sequence shown here is derived from an EMBL/GenBank/DDBJ whole genome shotgun (WGS) entry which is preliminary data.</text>
</comment>
<reference evidence="1 2" key="1">
    <citation type="journal article" date="2022" name="Genome Biol. Evol.">
        <title>The Spruce Budworm Genome: Reconstructing the Evolutionary History of Antifreeze Proteins.</title>
        <authorList>
            <person name="Beliveau C."/>
            <person name="Gagne P."/>
            <person name="Picq S."/>
            <person name="Vernygora O."/>
            <person name="Keeling C.I."/>
            <person name="Pinkney K."/>
            <person name="Doucet D."/>
            <person name="Wen F."/>
            <person name="Johnston J.S."/>
            <person name="Maaroufi H."/>
            <person name="Boyle B."/>
            <person name="Laroche J."/>
            <person name="Dewar K."/>
            <person name="Juretic N."/>
            <person name="Blackburn G."/>
            <person name="Nisole A."/>
            <person name="Brunet B."/>
            <person name="Brandao M."/>
            <person name="Lumley L."/>
            <person name="Duan J."/>
            <person name="Quan G."/>
            <person name="Lucarotti C.J."/>
            <person name="Roe A.D."/>
            <person name="Sperling F.A.H."/>
            <person name="Levesque R.C."/>
            <person name="Cusson M."/>
        </authorList>
    </citation>
    <scope>NUCLEOTIDE SEQUENCE [LARGE SCALE GENOMIC DNA]</scope>
    <source>
        <strain evidence="1">Glfc:IPQL:Cfum</strain>
    </source>
</reference>
<gene>
    <name evidence="1" type="ORF">MSG28_007468</name>
</gene>
<evidence type="ECO:0000313" key="2">
    <source>
        <dbReference type="Proteomes" id="UP001064048"/>
    </source>
</evidence>
<name>A0ACC0JX65_CHOFU</name>
<dbReference type="EMBL" id="CM046112">
    <property type="protein sequence ID" value="KAI8428796.1"/>
    <property type="molecule type" value="Genomic_DNA"/>
</dbReference>
<evidence type="ECO:0000313" key="1">
    <source>
        <dbReference type="EMBL" id="KAI8428796.1"/>
    </source>
</evidence>
<organism evidence="1 2">
    <name type="scientific">Choristoneura fumiferana</name>
    <name type="common">Spruce budworm moth</name>
    <name type="synonym">Archips fumiferana</name>
    <dbReference type="NCBI Taxonomy" id="7141"/>
    <lineage>
        <taxon>Eukaryota</taxon>
        <taxon>Metazoa</taxon>
        <taxon>Ecdysozoa</taxon>
        <taxon>Arthropoda</taxon>
        <taxon>Hexapoda</taxon>
        <taxon>Insecta</taxon>
        <taxon>Pterygota</taxon>
        <taxon>Neoptera</taxon>
        <taxon>Endopterygota</taxon>
        <taxon>Lepidoptera</taxon>
        <taxon>Glossata</taxon>
        <taxon>Ditrysia</taxon>
        <taxon>Tortricoidea</taxon>
        <taxon>Tortricidae</taxon>
        <taxon>Tortricinae</taxon>
        <taxon>Choristoneura</taxon>
    </lineage>
</organism>
<proteinExistence type="predicted"/>
<sequence>MTKTNNQFDKLNERNQLDLKLANENSDSVIIDAENDPNASMMETIPRQAVLVLPNGQRFFIGSVISAIPFLPIEVNVPDTIAWMYNGIAGIIGGIGQRLPFRPKPTTTESPTSTETSNPIQTQESVTPIEQSRLKWLQTLATRKQSVGMPIVMLPVSQPVPIQLPIQV</sequence>
<dbReference type="Proteomes" id="UP001064048">
    <property type="component" value="Chromosome 12"/>
</dbReference>
<protein>
    <submittedName>
        <fullName evidence="1">Uncharacterized protein</fullName>
    </submittedName>
</protein>